<dbReference type="Pfam" id="PF01095">
    <property type="entry name" value="Pectinesterase"/>
    <property type="match status" value="1"/>
</dbReference>
<name>A0AAV1SDF6_9ROSI</name>
<dbReference type="SUPFAM" id="SSF51126">
    <property type="entry name" value="Pectin lyase-like"/>
    <property type="match status" value="1"/>
</dbReference>
<gene>
    <name evidence="7" type="ORF">DCAF_LOCUS21176</name>
</gene>
<proteinExistence type="predicted"/>
<comment type="pathway">
    <text evidence="2">Glycan metabolism; pectin degradation; 2-dehydro-3-deoxy-D-gluconate from pectin: step 1/5.</text>
</comment>
<evidence type="ECO:0000256" key="3">
    <source>
        <dbReference type="ARBA" id="ARBA00022512"/>
    </source>
</evidence>
<dbReference type="EMBL" id="CAWUPB010001173">
    <property type="protein sequence ID" value="CAK7348477.1"/>
    <property type="molecule type" value="Genomic_DNA"/>
</dbReference>
<evidence type="ECO:0000259" key="6">
    <source>
        <dbReference type="Pfam" id="PF01095"/>
    </source>
</evidence>
<keyword evidence="3" id="KW-0134">Cell wall</keyword>
<dbReference type="Gene3D" id="2.160.20.10">
    <property type="entry name" value="Single-stranded right-handed beta-helix, Pectin lyase-like"/>
    <property type="match status" value="1"/>
</dbReference>
<evidence type="ECO:0000256" key="2">
    <source>
        <dbReference type="ARBA" id="ARBA00005184"/>
    </source>
</evidence>
<dbReference type="AlphaFoldDB" id="A0AAV1SDF6"/>
<sequence>MAIMISEEESMGLSTSNMYLHGNPKCSHINLKANRVSSSWSSLDRETDYNRWVSWNANNNRKRALLRAKSTIQTAGADGKSVLDDKLRKAEMNSVRVNVSQDGTGHFKTIKEAVDSIPPYNTRRVIIAIKPGVYRYAFDSLNVKAVHHINTVLIVSTREDTDLM</sequence>
<evidence type="ECO:0000256" key="5">
    <source>
        <dbReference type="ARBA" id="ARBA00023085"/>
    </source>
</evidence>
<protein>
    <recommendedName>
        <fullName evidence="6">Pectinesterase catalytic domain-containing protein</fullName>
    </recommendedName>
</protein>
<dbReference type="InterPro" id="IPR011050">
    <property type="entry name" value="Pectin_lyase_fold/virulence"/>
</dbReference>
<dbReference type="InterPro" id="IPR012334">
    <property type="entry name" value="Pectin_lyas_fold"/>
</dbReference>
<comment type="subcellular location">
    <subcellularLocation>
        <location evidence="1">Secreted</location>
        <location evidence="1">Cell wall</location>
    </subcellularLocation>
</comment>
<dbReference type="GO" id="GO:0042545">
    <property type="term" value="P:cell wall modification"/>
    <property type="evidence" value="ECO:0007669"/>
    <property type="project" value="InterPro"/>
</dbReference>
<dbReference type="Proteomes" id="UP001314170">
    <property type="component" value="Unassembled WGS sequence"/>
</dbReference>
<feature type="domain" description="Pectinesterase catalytic" evidence="6">
    <location>
        <begin position="97"/>
        <end position="137"/>
    </location>
</feature>
<evidence type="ECO:0000313" key="8">
    <source>
        <dbReference type="Proteomes" id="UP001314170"/>
    </source>
</evidence>
<reference evidence="7 8" key="1">
    <citation type="submission" date="2024-01" db="EMBL/GenBank/DDBJ databases">
        <authorList>
            <person name="Waweru B."/>
        </authorList>
    </citation>
    <scope>NUCLEOTIDE SEQUENCE [LARGE SCALE GENOMIC DNA]</scope>
</reference>
<dbReference type="GO" id="GO:0030599">
    <property type="term" value="F:pectinesterase activity"/>
    <property type="evidence" value="ECO:0007669"/>
    <property type="project" value="InterPro"/>
</dbReference>
<evidence type="ECO:0000256" key="1">
    <source>
        <dbReference type="ARBA" id="ARBA00004191"/>
    </source>
</evidence>
<comment type="caution">
    <text evidence="7">The sequence shown here is derived from an EMBL/GenBank/DDBJ whole genome shotgun (WGS) entry which is preliminary data.</text>
</comment>
<keyword evidence="5" id="KW-0063">Aspartyl esterase</keyword>
<keyword evidence="4" id="KW-0378">Hydrolase</keyword>
<accession>A0AAV1SDF6</accession>
<keyword evidence="3" id="KW-0964">Secreted</keyword>
<evidence type="ECO:0000256" key="4">
    <source>
        <dbReference type="ARBA" id="ARBA00022801"/>
    </source>
</evidence>
<organism evidence="7 8">
    <name type="scientific">Dovyalis caffra</name>
    <dbReference type="NCBI Taxonomy" id="77055"/>
    <lineage>
        <taxon>Eukaryota</taxon>
        <taxon>Viridiplantae</taxon>
        <taxon>Streptophyta</taxon>
        <taxon>Embryophyta</taxon>
        <taxon>Tracheophyta</taxon>
        <taxon>Spermatophyta</taxon>
        <taxon>Magnoliopsida</taxon>
        <taxon>eudicotyledons</taxon>
        <taxon>Gunneridae</taxon>
        <taxon>Pentapetalae</taxon>
        <taxon>rosids</taxon>
        <taxon>fabids</taxon>
        <taxon>Malpighiales</taxon>
        <taxon>Salicaceae</taxon>
        <taxon>Flacourtieae</taxon>
        <taxon>Dovyalis</taxon>
    </lineage>
</organism>
<evidence type="ECO:0000313" key="7">
    <source>
        <dbReference type="EMBL" id="CAK7348477.1"/>
    </source>
</evidence>
<dbReference type="InterPro" id="IPR000070">
    <property type="entry name" value="Pectinesterase_cat"/>
</dbReference>
<keyword evidence="8" id="KW-1185">Reference proteome</keyword>